<name>A0A4U8W1G1_9NOCA</name>
<dbReference type="InterPro" id="IPR016181">
    <property type="entry name" value="Acyl_CoA_acyltransferase"/>
</dbReference>
<dbReference type="Gene3D" id="3.40.630.30">
    <property type="match status" value="1"/>
</dbReference>
<dbReference type="Proteomes" id="UP000290439">
    <property type="component" value="Chromosome"/>
</dbReference>
<sequence>MTDSTVATDVVHNESKHRYEIWYGGELAGFTEYEERGDQTVFTHTEIDDAFGGKGLGTVLAHQATEDVIARERVIRPVCPFIKAYLDKHAEYDAHVVGKGITQ</sequence>
<evidence type="ECO:0000313" key="2">
    <source>
        <dbReference type="EMBL" id="VFA99880.1"/>
    </source>
</evidence>
<feature type="domain" description="N-acetyltransferase" evidence="1">
    <location>
        <begin position="11"/>
        <end position="97"/>
    </location>
</feature>
<organism evidence="2 3">
    <name type="scientific">Nocardia cyriacigeorgica</name>
    <dbReference type="NCBI Taxonomy" id="135487"/>
    <lineage>
        <taxon>Bacteria</taxon>
        <taxon>Bacillati</taxon>
        <taxon>Actinomycetota</taxon>
        <taxon>Actinomycetes</taxon>
        <taxon>Mycobacteriales</taxon>
        <taxon>Nocardiaceae</taxon>
        <taxon>Nocardia</taxon>
    </lineage>
</organism>
<dbReference type="Pfam" id="PF14542">
    <property type="entry name" value="Acetyltransf_CG"/>
    <property type="match status" value="1"/>
</dbReference>
<dbReference type="PANTHER" id="PTHR31435:SF10">
    <property type="entry name" value="BSR4717 PROTEIN"/>
    <property type="match status" value="1"/>
</dbReference>
<dbReference type="PROSITE" id="PS51729">
    <property type="entry name" value="GNAT_YJDJ"/>
    <property type="match status" value="1"/>
</dbReference>
<reference evidence="2 3" key="1">
    <citation type="submission" date="2019-02" db="EMBL/GenBank/DDBJ databases">
        <authorList>
            <consortium name="Pathogen Informatics"/>
        </authorList>
    </citation>
    <scope>NUCLEOTIDE SEQUENCE [LARGE SCALE GENOMIC DNA]</scope>
    <source>
        <strain evidence="2 3">3012STDY6756504</strain>
    </source>
</reference>
<dbReference type="RefSeq" id="WP_130917937.1">
    <property type="nucleotide sequence ID" value="NZ_LR215973.1"/>
</dbReference>
<gene>
    <name evidence="2" type="ORF">NCTC10797_03668</name>
</gene>
<protein>
    <recommendedName>
        <fullName evidence="1">N-acetyltransferase domain-containing protein</fullName>
    </recommendedName>
</protein>
<dbReference type="AlphaFoldDB" id="A0A4U8W1G1"/>
<accession>A0A4U8W1G1</accession>
<dbReference type="PANTHER" id="PTHR31435">
    <property type="entry name" value="PROTEIN NATD1"/>
    <property type="match status" value="1"/>
</dbReference>
<dbReference type="InterPro" id="IPR045057">
    <property type="entry name" value="Gcn5-rel_NAT"/>
</dbReference>
<evidence type="ECO:0000313" key="3">
    <source>
        <dbReference type="Proteomes" id="UP000290439"/>
    </source>
</evidence>
<evidence type="ECO:0000259" key="1">
    <source>
        <dbReference type="PROSITE" id="PS51729"/>
    </source>
</evidence>
<dbReference type="SUPFAM" id="SSF55729">
    <property type="entry name" value="Acyl-CoA N-acyltransferases (Nat)"/>
    <property type="match status" value="1"/>
</dbReference>
<dbReference type="EMBL" id="LR215973">
    <property type="protein sequence ID" value="VFA99880.1"/>
    <property type="molecule type" value="Genomic_DNA"/>
</dbReference>
<proteinExistence type="predicted"/>
<dbReference type="InterPro" id="IPR031165">
    <property type="entry name" value="GNAT_YJDJ"/>
</dbReference>